<protein>
    <recommendedName>
        <fullName evidence="4">Checkpoint protein</fullName>
    </recommendedName>
</protein>
<comment type="caution">
    <text evidence="5">The sequence shown here is derived from an EMBL/GenBank/DDBJ whole genome shotgun (WGS) entry which is preliminary data.</text>
</comment>
<keyword evidence="3" id="KW-0539">Nucleus</keyword>
<evidence type="ECO:0000256" key="4">
    <source>
        <dbReference type="PIRNR" id="PIRNR011312"/>
    </source>
</evidence>
<dbReference type="InterPro" id="IPR007150">
    <property type="entry name" value="HUS1/Mec3"/>
</dbReference>
<dbReference type="Gene3D" id="3.70.10.10">
    <property type="match status" value="1"/>
</dbReference>
<gene>
    <name evidence="5" type="ORF">ODALV1_LOCUS31013</name>
</gene>
<sequence>MKFRAKADDLMCIRTFARLLTALSQCSRNFVLRITPDKLCFILSNKEVAAATRALLAWAEVPKQSTFVEYAMEGLSTEDNEIFLEIAPEKIAGCLSILKSTNSVEMLKIKLTKKVVPCLTFEIEFPGVAPNNTCVHDVPVIVIQKMFWSHYTNLEIPAEFDLSIDIPEMQMVRVAMERMKNLGPRLLVKASSAGKLVFSAENSNAKVTIKFPDGRLLDHSAVRGFRESEQQLGEDAEVREFCVEVDMKTVYHTITPDLHKPSQSICSLIHSRLLHLYFEYGDITLQYVLPSIIGDNPI</sequence>
<dbReference type="PANTHER" id="PTHR12900:SF0">
    <property type="entry name" value="CHECKPOINT PROTEIN"/>
    <property type="match status" value="1"/>
</dbReference>
<dbReference type="InterPro" id="IPR016580">
    <property type="entry name" value="HUS1"/>
</dbReference>
<reference evidence="5 6" key="1">
    <citation type="submission" date="2024-08" db="EMBL/GenBank/DDBJ databases">
        <authorList>
            <person name="Cucini C."/>
            <person name="Frati F."/>
        </authorList>
    </citation>
    <scope>NUCLEOTIDE SEQUENCE [LARGE SCALE GENOMIC DNA]</scope>
</reference>
<evidence type="ECO:0000256" key="2">
    <source>
        <dbReference type="ARBA" id="ARBA00005563"/>
    </source>
</evidence>
<accession>A0ABP1S9A6</accession>
<evidence type="ECO:0000256" key="3">
    <source>
        <dbReference type="ARBA" id="ARBA00023242"/>
    </source>
</evidence>
<comment type="subcellular location">
    <subcellularLocation>
        <location evidence="1">Nucleus</location>
    </subcellularLocation>
</comment>
<keyword evidence="6" id="KW-1185">Reference proteome</keyword>
<evidence type="ECO:0000313" key="5">
    <source>
        <dbReference type="EMBL" id="CAL8147030.1"/>
    </source>
</evidence>
<comment type="similarity">
    <text evidence="2 4">Belongs to the HUS1 family.</text>
</comment>
<proteinExistence type="inferred from homology"/>
<dbReference type="PIRSF" id="PIRSF011312">
    <property type="entry name" value="Cell_cycle_HUS1"/>
    <property type="match status" value="1"/>
</dbReference>
<dbReference type="Pfam" id="PF04005">
    <property type="entry name" value="Hus1"/>
    <property type="match status" value="1"/>
</dbReference>
<dbReference type="Proteomes" id="UP001642540">
    <property type="component" value="Unassembled WGS sequence"/>
</dbReference>
<dbReference type="PANTHER" id="PTHR12900">
    <property type="entry name" value="MITOTIC AND DNA DAMAGE CHECKPOINT PROTEIN HUS1"/>
    <property type="match status" value="1"/>
</dbReference>
<evidence type="ECO:0000313" key="6">
    <source>
        <dbReference type="Proteomes" id="UP001642540"/>
    </source>
</evidence>
<organism evidence="5 6">
    <name type="scientific">Orchesella dallaii</name>
    <dbReference type="NCBI Taxonomy" id="48710"/>
    <lineage>
        <taxon>Eukaryota</taxon>
        <taxon>Metazoa</taxon>
        <taxon>Ecdysozoa</taxon>
        <taxon>Arthropoda</taxon>
        <taxon>Hexapoda</taxon>
        <taxon>Collembola</taxon>
        <taxon>Entomobryomorpha</taxon>
        <taxon>Entomobryoidea</taxon>
        <taxon>Orchesellidae</taxon>
        <taxon>Orchesellinae</taxon>
        <taxon>Orchesella</taxon>
    </lineage>
</organism>
<name>A0ABP1S9A6_9HEXA</name>
<dbReference type="EMBL" id="CAXLJM020000164">
    <property type="protein sequence ID" value="CAL8147030.1"/>
    <property type="molecule type" value="Genomic_DNA"/>
</dbReference>
<evidence type="ECO:0000256" key="1">
    <source>
        <dbReference type="ARBA" id="ARBA00004123"/>
    </source>
</evidence>